<evidence type="ECO:0000313" key="3">
    <source>
        <dbReference type="Proteomes" id="UP000318313"/>
    </source>
</evidence>
<dbReference type="Pfam" id="PF01266">
    <property type="entry name" value="DAO"/>
    <property type="match status" value="1"/>
</dbReference>
<protein>
    <submittedName>
        <fullName evidence="2">D-amino acid dehydrogenase small subunit</fullName>
    </submittedName>
</protein>
<dbReference type="AlphaFoldDB" id="A0A518I8L3"/>
<evidence type="ECO:0000313" key="2">
    <source>
        <dbReference type="EMBL" id="QDV49441.1"/>
    </source>
</evidence>
<dbReference type="InterPro" id="IPR006076">
    <property type="entry name" value="FAD-dep_OxRdtase"/>
</dbReference>
<feature type="domain" description="FAD dependent oxidoreductase" evidence="1">
    <location>
        <begin position="6"/>
        <end position="71"/>
    </location>
</feature>
<dbReference type="Proteomes" id="UP000318313">
    <property type="component" value="Chromosome"/>
</dbReference>
<name>A0A518I8L3_9PLAN</name>
<dbReference type="SUPFAM" id="SSF51905">
    <property type="entry name" value="FAD/NAD(P)-binding domain"/>
    <property type="match status" value="1"/>
</dbReference>
<dbReference type="Gene3D" id="3.50.50.60">
    <property type="entry name" value="FAD/NAD(P)-binding domain"/>
    <property type="match status" value="1"/>
</dbReference>
<dbReference type="RefSeq" id="WP_261343439.1">
    <property type="nucleotide sequence ID" value="NZ_CP037452.1"/>
</dbReference>
<dbReference type="InterPro" id="IPR036188">
    <property type="entry name" value="FAD/NAD-bd_sf"/>
</dbReference>
<gene>
    <name evidence="2" type="ORF">Enr17x_14590</name>
</gene>
<keyword evidence="3" id="KW-1185">Reference proteome</keyword>
<proteinExistence type="predicted"/>
<dbReference type="EMBL" id="CP037452">
    <property type="protein sequence ID" value="QDV49441.1"/>
    <property type="molecule type" value="Genomic_DNA"/>
</dbReference>
<reference evidence="2 3" key="1">
    <citation type="submission" date="2019-03" db="EMBL/GenBank/DDBJ databases">
        <title>Deep-cultivation of Planctomycetes and their phenomic and genomic characterization uncovers novel biology.</title>
        <authorList>
            <person name="Wiegand S."/>
            <person name="Jogler M."/>
            <person name="Boedeker C."/>
            <person name="Pinto D."/>
            <person name="Vollmers J."/>
            <person name="Rivas-Marin E."/>
            <person name="Kohn T."/>
            <person name="Peeters S.H."/>
            <person name="Heuer A."/>
            <person name="Rast P."/>
            <person name="Oberbeckmann S."/>
            <person name="Bunk B."/>
            <person name="Jeske O."/>
            <person name="Meyerdierks A."/>
            <person name="Storesund J.E."/>
            <person name="Kallscheuer N."/>
            <person name="Luecker S."/>
            <person name="Lage O.M."/>
            <person name="Pohl T."/>
            <person name="Merkel B.J."/>
            <person name="Hornburger P."/>
            <person name="Mueller R.-W."/>
            <person name="Bruemmer F."/>
            <person name="Labrenz M."/>
            <person name="Spormann A.M."/>
            <person name="Op den Camp H."/>
            <person name="Overmann J."/>
            <person name="Amann R."/>
            <person name="Jetten M.S.M."/>
            <person name="Mascher T."/>
            <person name="Medema M.H."/>
            <person name="Devos D.P."/>
            <person name="Kaster A.-K."/>
            <person name="Ovreas L."/>
            <person name="Rohde M."/>
            <person name="Galperin M.Y."/>
            <person name="Jogler C."/>
        </authorList>
    </citation>
    <scope>NUCLEOTIDE SEQUENCE [LARGE SCALE GENOMIC DNA]</scope>
    <source>
        <strain evidence="2 3">Enr17</strain>
    </source>
</reference>
<evidence type="ECO:0000259" key="1">
    <source>
        <dbReference type="Pfam" id="PF01266"/>
    </source>
</evidence>
<accession>A0A518I8L3</accession>
<sequence length="88" mass="9300">MGKQGIVVLGAGLQGTCVALSLAHRGYAVTLIESHPAPLRAASLRNEGKIHLGFVYALDHSGATQRKMLEAALCFSPLLDRWCGALPC</sequence>
<dbReference type="KEGG" id="gfm:Enr17x_14590"/>
<organism evidence="2 3">
    <name type="scientific">Gimesia fumaroli</name>
    <dbReference type="NCBI Taxonomy" id="2527976"/>
    <lineage>
        <taxon>Bacteria</taxon>
        <taxon>Pseudomonadati</taxon>
        <taxon>Planctomycetota</taxon>
        <taxon>Planctomycetia</taxon>
        <taxon>Planctomycetales</taxon>
        <taxon>Planctomycetaceae</taxon>
        <taxon>Gimesia</taxon>
    </lineage>
</organism>